<dbReference type="GO" id="GO:0045332">
    <property type="term" value="P:phospholipid translocation"/>
    <property type="evidence" value="ECO:0007669"/>
    <property type="project" value="TreeGrafter"/>
</dbReference>
<gene>
    <name evidence="2" type="ORF">QTP70_004906</name>
</gene>
<comment type="caution">
    <text evidence="2">The sequence shown here is derived from an EMBL/GenBank/DDBJ whole genome shotgun (WGS) entry which is preliminary data.</text>
</comment>
<evidence type="ECO:0000313" key="3">
    <source>
        <dbReference type="Proteomes" id="UP001274896"/>
    </source>
</evidence>
<accession>A0AAE0UZQ6</accession>
<dbReference type="Pfam" id="PF16209">
    <property type="entry name" value="PhoLip_ATPase_N"/>
    <property type="match status" value="1"/>
</dbReference>
<dbReference type="SUPFAM" id="SSF81665">
    <property type="entry name" value="Calcium ATPase, transmembrane domain M"/>
    <property type="match status" value="1"/>
</dbReference>
<dbReference type="EMBL" id="JAUCMX010000013">
    <property type="protein sequence ID" value="KAK3525686.1"/>
    <property type="molecule type" value="Genomic_DNA"/>
</dbReference>
<organism evidence="2 3">
    <name type="scientific">Hemibagrus guttatus</name>
    <dbReference type="NCBI Taxonomy" id="175788"/>
    <lineage>
        <taxon>Eukaryota</taxon>
        <taxon>Metazoa</taxon>
        <taxon>Chordata</taxon>
        <taxon>Craniata</taxon>
        <taxon>Vertebrata</taxon>
        <taxon>Euteleostomi</taxon>
        <taxon>Actinopterygii</taxon>
        <taxon>Neopterygii</taxon>
        <taxon>Teleostei</taxon>
        <taxon>Ostariophysi</taxon>
        <taxon>Siluriformes</taxon>
        <taxon>Bagridae</taxon>
        <taxon>Hemibagrus</taxon>
    </lineage>
</organism>
<dbReference type="InterPro" id="IPR032631">
    <property type="entry name" value="P-type_ATPase_N"/>
</dbReference>
<dbReference type="PANTHER" id="PTHR24092">
    <property type="entry name" value="PROBABLE PHOSPHOLIPID-TRANSPORTING ATPASE"/>
    <property type="match status" value="1"/>
</dbReference>
<proteinExistence type="predicted"/>
<dbReference type="PANTHER" id="PTHR24092:SF79">
    <property type="entry name" value="PHOSPHOLIPID-TRANSPORTING ATPASE VB"/>
    <property type="match status" value="1"/>
</dbReference>
<evidence type="ECO:0000259" key="1">
    <source>
        <dbReference type="Pfam" id="PF16209"/>
    </source>
</evidence>
<dbReference type="GO" id="GO:0140326">
    <property type="term" value="F:ATPase-coupled intramembrane lipid transporter activity"/>
    <property type="evidence" value="ECO:0007669"/>
    <property type="project" value="TreeGrafter"/>
</dbReference>
<reference evidence="2" key="1">
    <citation type="submission" date="2023-06" db="EMBL/GenBank/DDBJ databases">
        <title>Male Hemibagrus guttatus genome.</title>
        <authorList>
            <person name="Bian C."/>
        </authorList>
    </citation>
    <scope>NUCLEOTIDE SEQUENCE</scope>
    <source>
        <strain evidence="2">Male_cb2023</strain>
        <tissue evidence="2">Muscle</tissue>
    </source>
</reference>
<protein>
    <recommendedName>
        <fullName evidence="1">P-type ATPase N-terminal domain-containing protein</fullName>
    </recommendedName>
</protein>
<sequence>MSWTRGLALACPFWTGRGNDSNVRTLESNLLYENQKSKDHPNRNYAGNGIKTTKYTIWSFIPMNLVEQFCRVANIYFVSLAVLNFVPAVNAFQPQVAIIPICVILALTAIKDAWEDFRRYQSDRQLNSMPCLVYSRYTSLLPLIFH</sequence>
<dbReference type="GO" id="GO:0005886">
    <property type="term" value="C:plasma membrane"/>
    <property type="evidence" value="ECO:0007669"/>
    <property type="project" value="TreeGrafter"/>
</dbReference>
<dbReference type="AlphaFoldDB" id="A0AAE0UZQ6"/>
<evidence type="ECO:0000313" key="2">
    <source>
        <dbReference type="EMBL" id="KAK3525686.1"/>
    </source>
</evidence>
<feature type="domain" description="P-type ATPase N-terminal" evidence="1">
    <location>
        <begin position="35"/>
        <end position="97"/>
    </location>
</feature>
<keyword evidence="3" id="KW-1185">Reference proteome</keyword>
<dbReference type="Proteomes" id="UP001274896">
    <property type="component" value="Unassembled WGS sequence"/>
</dbReference>
<dbReference type="InterPro" id="IPR023298">
    <property type="entry name" value="ATPase_P-typ_TM_dom_sf"/>
</dbReference>
<name>A0AAE0UZQ6_9TELE</name>